<dbReference type="RefSeq" id="WP_069808530.1">
    <property type="nucleotide sequence ID" value="NZ_CP017305.1"/>
</dbReference>
<evidence type="ECO:0008006" key="5">
    <source>
        <dbReference type="Google" id="ProtNLM"/>
    </source>
</evidence>
<accession>A0A1D8D5V3</accession>
<dbReference type="PANTHER" id="PTHR33295">
    <property type="entry name" value="ATPASE"/>
    <property type="match status" value="1"/>
</dbReference>
<feature type="domain" description="AAA" evidence="1">
    <location>
        <begin position="18"/>
        <end position="154"/>
    </location>
</feature>
<organism evidence="3 4">
    <name type="scientific">Chlorobaculum limnaeum</name>
    <dbReference type="NCBI Taxonomy" id="274537"/>
    <lineage>
        <taxon>Bacteria</taxon>
        <taxon>Pseudomonadati</taxon>
        <taxon>Chlorobiota</taxon>
        <taxon>Chlorobiia</taxon>
        <taxon>Chlorobiales</taxon>
        <taxon>Chlorobiaceae</taxon>
        <taxon>Chlorobaculum</taxon>
    </lineage>
</organism>
<dbReference type="EMBL" id="CP017305">
    <property type="protein sequence ID" value="AOS82799.1"/>
    <property type="molecule type" value="Genomic_DNA"/>
</dbReference>
<evidence type="ECO:0000259" key="1">
    <source>
        <dbReference type="Pfam" id="PF13173"/>
    </source>
</evidence>
<evidence type="ECO:0000313" key="4">
    <source>
        <dbReference type="Proteomes" id="UP000095185"/>
    </source>
</evidence>
<dbReference type="STRING" id="274537.BIU88_00710"/>
<keyword evidence="4" id="KW-1185">Reference proteome</keyword>
<name>A0A1D8D5V3_CHLLM</name>
<gene>
    <name evidence="3" type="ORF">BIU88_00710</name>
</gene>
<protein>
    <recommendedName>
        <fullName evidence="5">AAA family ATPase</fullName>
    </recommendedName>
</protein>
<evidence type="ECO:0000259" key="2">
    <source>
        <dbReference type="Pfam" id="PF13635"/>
    </source>
</evidence>
<dbReference type="InterPro" id="IPR041682">
    <property type="entry name" value="AAA_14"/>
</dbReference>
<reference evidence="3" key="1">
    <citation type="submission" date="2016-09" db="EMBL/GenBank/DDBJ databases">
        <title>Genome sequence of Chlorobaculum limnaeum.</title>
        <authorList>
            <person name="Liu Z."/>
            <person name="Tank M."/>
            <person name="Bryant D.A."/>
        </authorList>
    </citation>
    <scope>NUCLEOTIDE SEQUENCE [LARGE SCALE GENOMIC DNA]</scope>
    <source>
        <strain evidence="3">DSM 1677</strain>
    </source>
</reference>
<dbReference type="SUPFAM" id="SSF52540">
    <property type="entry name" value="P-loop containing nucleoside triphosphate hydrolases"/>
    <property type="match status" value="1"/>
</dbReference>
<dbReference type="OrthoDB" id="9801840at2"/>
<dbReference type="Proteomes" id="UP000095185">
    <property type="component" value="Chromosome"/>
</dbReference>
<dbReference type="InterPro" id="IPR025420">
    <property type="entry name" value="DUF4143"/>
</dbReference>
<feature type="domain" description="DUF4143" evidence="2">
    <location>
        <begin position="228"/>
        <end position="398"/>
    </location>
</feature>
<proteinExistence type="predicted"/>
<evidence type="ECO:0000313" key="3">
    <source>
        <dbReference type="EMBL" id="AOS82799.1"/>
    </source>
</evidence>
<dbReference type="Pfam" id="PF13635">
    <property type="entry name" value="DUF4143"/>
    <property type="match status" value="1"/>
</dbReference>
<dbReference type="Pfam" id="PF13173">
    <property type="entry name" value="AAA_14"/>
    <property type="match status" value="1"/>
</dbReference>
<dbReference type="PANTHER" id="PTHR33295:SF7">
    <property type="entry name" value="ATPASE"/>
    <property type="match status" value="1"/>
</dbReference>
<dbReference type="InterPro" id="IPR027417">
    <property type="entry name" value="P-loop_NTPase"/>
</dbReference>
<sequence>MFNRRAVEEIEAWYQRNNRKPLVIRGARQTGKTTAVRLAASRLGVELIEINLERHPELDALFKAYKLDELLFNVSLISGKQIDRQSSVLLFLDEAQATPAAYSCLRYFYEEVPNLAVILTGSLLDQVLHDYTLPMPVGRIEHCFMGPLTFEEFLAATGESKALESISMLNLSNMHLVPQSLHDDLLAHVRRYILTGGMPYCVQTAIDTRFNHQEIIRYQTELLQTYKDDFSKYSGSQISLKLIAFFNGLISQTGQQFSHKLASEIAQSTSGDYRQLNNAIERFLEARLFYRVVHSGADSIPLGGETKIRISKFLFIDIGLLLAVQGIPPQSIMNSPLELTNRGIIAEQFVGQQLLYAKPSYVNPALYFWHPPKSELQAEIDFLFECGNRIYPVEVKSGVSGSIKSLHSYIIKKQAMDAIRISSGKPSVQLLTARSNKQEKPFTLIDLPFYLVNQLERLLKE</sequence>
<dbReference type="AlphaFoldDB" id="A0A1D8D5V3"/>
<dbReference type="KEGG" id="clz:BIU88_00710"/>
<dbReference type="Gene3D" id="3.40.50.300">
    <property type="entry name" value="P-loop containing nucleotide triphosphate hydrolases"/>
    <property type="match status" value="1"/>
</dbReference>